<dbReference type="AlphaFoldDB" id="A0A0F9QW51"/>
<protein>
    <submittedName>
        <fullName evidence="2">Uncharacterized protein</fullName>
    </submittedName>
</protein>
<evidence type="ECO:0000256" key="1">
    <source>
        <dbReference type="SAM" id="MobiDB-lite"/>
    </source>
</evidence>
<proteinExistence type="predicted"/>
<dbReference type="EMBL" id="LAZR01003532">
    <property type="protein sequence ID" value="KKN17336.1"/>
    <property type="molecule type" value="Genomic_DNA"/>
</dbReference>
<organism evidence="2">
    <name type="scientific">marine sediment metagenome</name>
    <dbReference type="NCBI Taxonomy" id="412755"/>
    <lineage>
        <taxon>unclassified sequences</taxon>
        <taxon>metagenomes</taxon>
        <taxon>ecological metagenomes</taxon>
    </lineage>
</organism>
<feature type="region of interest" description="Disordered" evidence="1">
    <location>
        <begin position="77"/>
        <end position="96"/>
    </location>
</feature>
<evidence type="ECO:0000313" key="2">
    <source>
        <dbReference type="EMBL" id="KKN17336.1"/>
    </source>
</evidence>
<sequence length="96" mass="10720">MTWLLPLILISSCVSLSGCRKPEPVIRPVPGTFQIFTFKKGENLNMPYDGVGLTKAAYDEITRIKTEDLRKLRERRLRELRGATAPTPAPSPPVTP</sequence>
<feature type="compositionally biased region" description="Pro residues" evidence="1">
    <location>
        <begin position="87"/>
        <end position="96"/>
    </location>
</feature>
<comment type="caution">
    <text evidence="2">The sequence shown here is derived from an EMBL/GenBank/DDBJ whole genome shotgun (WGS) entry which is preliminary data.</text>
</comment>
<gene>
    <name evidence="2" type="ORF">LCGC14_0966870</name>
</gene>
<accession>A0A0F9QW51</accession>
<reference evidence="2" key="1">
    <citation type="journal article" date="2015" name="Nature">
        <title>Complex archaea that bridge the gap between prokaryotes and eukaryotes.</title>
        <authorList>
            <person name="Spang A."/>
            <person name="Saw J.H."/>
            <person name="Jorgensen S.L."/>
            <person name="Zaremba-Niedzwiedzka K."/>
            <person name="Martijn J."/>
            <person name="Lind A.E."/>
            <person name="van Eijk R."/>
            <person name="Schleper C."/>
            <person name="Guy L."/>
            <person name="Ettema T.J."/>
        </authorList>
    </citation>
    <scope>NUCLEOTIDE SEQUENCE</scope>
</reference>
<name>A0A0F9QW51_9ZZZZ</name>